<keyword evidence="2" id="KW-0489">Methyltransferase</keyword>
<sequence>MGYTRTDWSEHYNAGRDFRQLGNEEKSLLVKHAPASVGGRALDVCCGTGELVAFMASLGYTVDGVDFAEGALVRARTQHAETEGVRWLCLDIEHDDLDDLAEDGYDLITLRLCIAFIHDRTRLLRRLSARLSEGGTLVVVTPVVAHTPEERRHIALDDNELAMLTDGFGKAERFDAQGLAVLLLESPEGTSPAGEKGQPDPLP</sequence>
<name>A0A7W7VAK3_9ACTN</name>
<keyword evidence="2" id="KW-0808">Transferase</keyword>
<dbReference type="CDD" id="cd02440">
    <property type="entry name" value="AdoMet_MTases"/>
    <property type="match status" value="1"/>
</dbReference>
<dbReference type="GO" id="GO:0017000">
    <property type="term" value="P:antibiotic biosynthetic process"/>
    <property type="evidence" value="ECO:0007669"/>
    <property type="project" value="UniProtKB-ARBA"/>
</dbReference>
<reference evidence="2 3" key="1">
    <citation type="submission" date="2020-08" db="EMBL/GenBank/DDBJ databases">
        <title>Genomic Encyclopedia of Type Strains, Phase III (KMG-III): the genomes of soil and plant-associated and newly described type strains.</title>
        <authorList>
            <person name="Whitman W."/>
        </authorList>
    </citation>
    <scope>NUCLEOTIDE SEQUENCE [LARGE SCALE GENOMIC DNA]</scope>
    <source>
        <strain evidence="2 3">CECT 3273</strain>
    </source>
</reference>
<dbReference type="PANTHER" id="PTHR43861">
    <property type="entry name" value="TRANS-ACONITATE 2-METHYLTRANSFERASE-RELATED"/>
    <property type="match status" value="1"/>
</dbReference>
<dbReference type="InterPro" id="IPR013217">
    <property type="entry name" value="Methyltransf_12"/>
</dbReference>
<dbReference type="SUPFAM" id="SSF53335">
    <property type="entry name" value="S-adenosyl-L-methionine-dependent methyltransferases"/>
    <property type="match status" value="1"/>
</dbReference>
<dbReference type="InterPro" id="IPR029063">
    <property type="entry name" value="SAM-dependent_MTases_sf"/>
</dbReference>
<accession>A0A7W7VAK3</accession>
<gene>
    <name evidence="2" type="ORF">FHS37_007111</name>
</gene>
<evidence type="ECO:0000313" key="2">
    <source>
        <dbReference type="EMBL" id="MBB4903014.1"/>
    </source>
</evidence>
<dbReference type="GO" id="GO:0008168">
    <property type="term" value="F:methyltransferase activity"/>
    <property type="evidence" value="ECO:0007669"/>
    <property type="project" value="UniProtKB-KW"/>
</dbReference>
<feature type="domain" description="Methyltransferase type 12" evidence="1">
    <location>
        <begin position="42"/>
        <end position="137"/>
    </location>
</feature>
<evidence type="ECO:0000259" key="1">
    <source>
        <dbReference type="Pfam" id="PF08242"/>
    </source>
</evidence>
<dbReference type="Proteomes" id="UP000579523">
    <property type="component" value="Unassembled WGS sequence"/>
</dbReference>
<dbReference type="Pfam" id="PF08242">
    <property type="entry name" value="Methyltransf_12"/>
    <property type="match status" value="1"/>
</dbReference>
<dbReference type="AlphaFoldDB" id="A0A7W7VAK3"/>
<keyword evidence="3" id="KW-1185">Reference proteome</keyword>
<proteinExistence type="predicted"/>
<evidence type="ECO:0000313" key="3">
    <source>
        <dbReference type="Proteomes" id="UP000579523"/>
    </source>
</evidence>
<comment type="caution">
    <text evidence="2">The sequence shown here is derived from an EMBL/GenBank/DDBJ whole genome shotgun (WGS) entry which is preliminary data.</text>
</comment>
<protein>
    <submittedName>
        <fullName evidence="2">2-polyprenyl-3-methyl-5-hydroxy-6-metoxy-1, 4-benzoquinol methylase</fullName>
    </submittedName>
</protein>
<dbReference type="Gene3D" id="3.40.50.150">
    <property type="entry name" value="Vaccinia Virus protein VP39"/>
    <property type="match status" value="1"/>
</dbReference>
<dbReference type="RefSeq" id="WP_184828749.1">
    <property type="nucleotide sequence ID" value="NZ_BMTK01000029.1"/>
</dbReference>
<dbReference type="GO" id="GO:0032259">
    <property type="term" value="P:methylation"/>
    <property type="evidence" value="ECO:0007669"/>
    <property type="project" value="UniProtKB-KW"/>
</dbReference>
<organism evidence="2 3">
    <name type="scientific">Streptomyces griseomycini</name>
    <dbReference type="NCBI Taxonomy" id="66895"/>
    <lineage>
        <taxon>Bacteria</taxon>
        <taxon>Bacillati</taxon>
        <taxon>Actinomycetota</taxon>
        <taxon>Actinomycetes</taxon>
        <taxon>Kitasatosporales</taxon>
        <taxon>Streptomycetaceae</taxon>
        <taxon>Streptomyces</taxon>
    </lineage>
</organism>
<dbReference type="EMBL" id="JACHJI010000021">
    <property type="protein sequence ID" value="MBB4903014.1"/>
    <property type="molecule type" value="Genomic_DNA"/>
</dbReference>